<dbReference type="EMBL" id="JBHSDK010000026">
    <property type="protein sequence ID" value="MFC4336965.1"/>
    <property type="molecule type" value="Genomic_DNA"/>
</dbReference>
<dbReference type="Pfam" id="PF02036">
    <property type="entry name" value="SCP2"/>
    <property type="match status" value="1"/>
</dbReference>
<dbReference type="InterPro" id="IPR003033">
    <property type="entry name" value="SCP2_sterol-bd_dom"/>
</dbReference>
<sequence>MANAAECQEALEKFAEMLASKPKTAKKLSGFDRSLACDITDLDDVSFHGRFDKGKLVDIEEGDDDEAQIRMILSSDDLLALVSGELDFKKAFTGGKVKVKANMMDMMKLGSAL</sequence>
<gene>
    <name evidence="2" type="ORF">ACFPET_17315</name>
</gene>
<evidence type="ECO:0000313" key="2">
    <source>
        <dbReference type="EMBL" id="MFC4336965.1"/>
    </source>
</evidence>
<evidence type="ECO:0000259" key="1">
    <source>
        <dbReference type="Pfam" id="PF02036"/>
    </source>
</evidence>
<feature type="domain" description="SCP2" evidence="1">
    <location>
        <begin position="15"/>
        <end position="112"/>
    </location>
</feature>
<organism evidence="2 3">
    <name type="scientific">Salininema proteolyticum</name>
    <dbReference type="NCBI Taxonomy" id="1607685"/>
    <lineage>
        <taxon>Bacteria</taxon>
        <taxon>Bacillati</taxon>
        <taxon>Actinomycetota</taxon>
        <taxon>Actinomycetes</taxon>
        <taxon>Glycomycetales</taxon>
        <taxon>Glycomycetaceae</taxon>
        <taxon>Salininema</taxon>
    </lineage>
</organism>
<comment type="caution">
    <text evidence="2">The sequence shown here is derived from an EMBL/GenBank/DDBJ whole genome shotgun (WGS) entry which is preliminary data.</text>
</comment>
<name>A0ABV8U3H3_9ACTN</name>
<dbReference type="RefSeq" id="WP_380623434.1">
    <property type="nucleotide sequence ID" value="NZ_JBHSDK010000026.1"/>
</dbReference>
<dbReference type="Proteomes" id="UP001595823">
    <property type="component" value="Unassembled WGS sequence"/>
</dbReference>
<protein>
    <submittedName>
        <fullName evidence="2">SCP2 sterol-binding domain-containing protein</fullName>
    </submittedName>
</protein>
<keyword evidence="3" id="KW-1185">Reference proteome</keyword>
<proteinExistence type="predicted"/>
<dbReference type="InterPro" id="IPR036527">
    <property type="entry name" value="SCP2_sterol-bd_dom_sf"/>
</dbReference>
<accession>A0ABV8U3H3</accession>
<dbReference type="SUPFAM" id="SSF55718">
    <property type="entry name" value="SCP-like"/>
    <property type="match status" value="1"/>
</dbReference>
<dbReference type="Gene3D" id="3.30.1050.10">
    <property type="entry name" value="SCP2 sterol-binding domain"/>
    <property type="match status" value="1"/>
</dbReference>
<evidence type="ECO:0000313" key="3">
    <source>
        <dbReference type="Proteomes" id="UP001595823"/>
    </source>
</evidence>
<reference evidence="3" key="1">
    <citation type="journal article" date="2019" name="Int. J. Syst. Evol. Microbiol.">
        <title>The Global Catalogue of Microorganisms (GCM) 10K type strain sequencing project: providing services to taxonomists for standard genome sequencing and annotation.</title>
        <authorList>
            <consortium name="The Broad Institute Genomics Platform"/>
            <consortium name="The Broad Institute Genome Sequencing Center for Infectious Disease"/>
            <person name="Wu L."/>
            <person name="Ma J."/>
        </authorList>
    </citation>
    <scope>NUCLEOTIDE SEQUENCE [LARGE SCALE GENOMIC DNA]</scope>
    <source>
        <strain evidence="3">IBRC-M 10908</strain>
    </source>
</reference>